<comment type="cofactor">
    <cofactor evidence="1">
        <name>[4Fe-4S] cluster</name>
        <dbReference type="ChEBI" id="CHEBI:49883"/>
    </cofactor>
</comment>
<evidence type="ECO:0000259" key="9">
    <source>
        <dbReference type="PROSITE" id="PS51918"/>
    </source>
</evidence>
<organism evidence="10 11">
    <name type="scientific">Terriglobus roseus (strain DSM 18391 / NRRL B-41598 / KBS 63)</name>
    <dbReference type="NCBI Taxonomy" id="926566"/>
    <lineage>
        <taxon>Bacteria</taxon>
        <taxon>Pseudomonadati</taxon>
        <taxon>Acidobacteriota</taxon>
        <taxon>Terriglobia</taxon>
        <taxon>Terriglobales</taxon>
        <taxon>Acidobacteriaceae</taxon>
        <taxon>Terriglobus</taxon>
    </lineage>
</organism>
<keyword evidence="2" id="KW-0004">4Fe-4S</keyword>
<dbReference type="PANTHER" id="PTHR43409">
    <property type="entry name" value="ANAEROBIC MAGNESIUM-PROTOPORPHYRIN IX MONOMETHYL ESTER CYCLASE-RELATED"/>
    <property type="match status" value="1"/>
</dbReference>
<name>I3ZM23_TERRK</name>
<dbReference type="SFLD" id="SFLDG01082">
    <property type="entry name" value="B12-binding_domain_containing"/>
    <property type="match status" value="1"/>
</dbReference>
<dbReference type="AlphaFoldDB" id="I3ZM23"/>
<dbReference type="PANTHER" id="PTHR43409:SF7">
    <property type="entry name" value="BLL1977 PROTEIN"/>
    <property type="match status" value="1"/>
</dbReference>
<dbReference type="InterPro" id="IPR058240">
    <property type="entry name" value="rSAM_sf"/>
</dbReference>
<dbReference type="GO" id="GO:0046872">
    <property type="term" value="F:metal ion binding"/>
    <property type="evidence" value="ECO:0007669"/>
    <property type="project" value="UniProtKB-KW"/>
</dbReference>
<dbReference type="Proteomes" id="UP000006056">
    <property type="component" value="Chromosome"/>
</dbReference>
<evidence type="ECO:0000256" key="8">
    <source>
        <dbReference type="ARBA" id="ARBA00023014"/>
    </source>
</evidence>
<dbReference type="InterPro" id="IPR051198">
    <property type="entry name" value="BchE-like"/>
</dbReference>
<evidence type="ECO:0000256" key="4">
    <source>
        <dbReference type="ARBA" id="ARBA00022679"/>
    </source>
</evidence>
<keyword evidence="3" id="KW-0489">Methyltransferase</keyword>
<dbReference type="InterPro" id="IPR023404">
    <property type="entry name" value="rSAM_horseshoe"/>
</dbReference>
<dbReference type="HOGENOM" id="CLU_021572_5_1_0"/>
<evidence type="ECO:0000256" key="1">
    <source>
        <dbReference type="ARBA" id="ARBA00001966"/>
    </source>
</evidence>
<dbReference type="CDD" id="cd01335">
    <property type="entry name" value="Radical_SAM"/>
    <property type="match status" value="1"/>
</dbReference>
<dbReference type="SFLD" id="SFLDG01123">
    <property type="entry name" value="methyltransferase_(Class_B)"/>
    <property type="match status" value="1"/>
</dbReference>
<dbReference type="InterPro" id="IPR007197">
    <property type="entry name" value="rSAM"/>
</dbReference>
<dbReference type="GO" id="GO:0003824">
    <property type="term" value="F:catalytic activity"/>
    <property type="evidence" value="ECO:0007669"/>
    <property type="project" value="InterPro"/>
</dbReference>
<evidence type="ECO:0000256" key="3">
    <source>
        <dbReference type="ARBA" id="ARBA00022603"/>
    </source>
</evidence>
<dbReference type="EMBL" id="CP003379">
    <property type="protein sequence ID" value="AFL90291.1"/>
    <property type="molecule type" value="Genomic_DNA"/>
</dbReference>
<keyword evidence="7" id="KW-0408">Iron</keyword>
<keyword evidence="4" id="KW-0808">Transferase</keyword>
<dbReference type="KEGG" id="trs:Terro_4084"/>
<dbReference type="PROSITE" id="PS51918">
    <property type="entry name" value="RADICAL_SAM"/>
    <property type="match status" value="1"/>
</dbReference>
<evidence type="ECO:0000256" key="6">
    <source>
        <dbReference type="ARBA" id="ARBA00022723"/>
    </source>
</evidence>
<keyword evidence="8" id="KW-0411">Iron-sulfur</keyword>
<keyword evidence="5" id="KW-0949">S-adenosyl-L-methionine</keyword>
<dbReference type="SFLD" id="SFLDS00029">
    <property type="entry name" value="Radical_SAM"/>
    <property type="match status" value="1"/>
</dbReference>
<dbReference type="Gene3D" id="3.80.30.20">
    <property type="entry name" value="tm_1862 like domain"/>
    <property type="match status" value="1"/>
</dbReference>
<dbReference type="Pfam" id="PF04055">
    <property type="entry name" value="Radical_SAM"/>
    <property type="match status" value="1"/>
</dbReference>
<dbReference type="Gene3D" id="3.40.50.280">
    <property type="entry name" value="Cobalamin-binding domain"/>
    <property type="match status" value="1"/>
</dbReference>
<gene>
    <name evidence="10" type="ordered locus">Terro_4084</name>
</gene>
<evidence type="ECO:0000313" key="11">
    <source>
        <dbReference type="Proteomes" id="UP000006056"/>
    </source>
</evidence>
<dbReference type="GO" id="GO:0005829">
    <property type="term" value="C:cytosol"/>
    <property type="evidence" value="ECO:0007669"/>
    <property type="project" value="TreeGrafter"/>
</dbReference>
<dbReference type="SMART" id="SM00729">
    <property type="entry name" value="Elp3"/>
    <property type="match status" value="1"/>
</dbReference>
<dbReference type="STRING" id="926566.Terro_4084"/>
<accession>I3ZM23</accession>
<proteinExistence type="predicted"/>
<evidence type="ECO:0000256" key="2">
    <source>
        <dbReference type="ARBA" id="ARBA00022485"/>
    </source>
</evidence>
<evidence type="ECO:0000256" key="5">
    <source>
        <dbReference type="ARBA" id="ARBA00022691"/>
    </source>
</evidence>
<dbReference type="InterPro" id="IPR006638">
    <property type="entry name" value="Elp3/MiaA/NifB-like_rSAM"/>
</dbReference>
<dbReference type="SUPFAM" id="SSF102114">
    <property type="entry name" value="Radical SAM enzymes"/>
    <property type="match status" value="1"/>
</dbReference>
<keyword evidence="11" id="KW-1185">Reference proteome</keyword>
<dbReference type="GO" id="GO:0051539">
    <property type="term" value="F:4 iron, 4 sulfur cluster binding"/>
    <property type="evidence" value="ECO:0007669"/>
    <property type="project" value="UniProtKB-KW"/>
</dbReference>
<reference evidence="10 11" key="1">
    <citation type="submission" date="2012-06" db="EMBL/GenBank/DDBJ databases">
        <title>Complete genome of Terriglobus roseus DSM 18391.</title>
        <authorList>
            <consortium name="US DOE Joint Genome Institute (JGI-PGF)"/>
            <person name="Lucas S."/>
            <person name="Copeland A."/>
            <person name="Lapidus A."/>
            <person name="Glavina del Rio T."/>
            <person name="Dalin E."/>
            <person name="Tice H."/>
            <person name="Bruce D."/>
            <person name="Goodwin L."/>
            <person name="Pitluck S."/>
            <person name="Peters L."/>
            <person name="Mikhailova N."/>
            <person name="Munk A.C.C."/>
            <person name="Kyrpides N."/>
            <person name="Mavromatis K."/>
            <person name="Ivanova N."/>
            <person name="Brettin T."/>
            <person name="Detter J.C."/>
            <person name="Han C."/>
            <person name="Larimer F."/>
            <person name="Land M."/>
            <person name="Hauser L."/>
            <person name="Markowitz V."/>
            <person name="Cheng J.-F."/>
            <person name="Hugenholtz P."/>
            <person name="Woyke T."/>
            <person name="Wu D."/>
            <person name="Brambilla E."/>
            <person name="Klenk H.-P."/>
            <person name="Eisen J.A."/>
        </authorList>
    </citation>
    <scope>NUCLEOTIDE SEQUENCE [LARGE SCALE GENOMIC DNA]</scope>
    <source>
        <strain evidence="11">DSM 18391 / NRRL B-41598 / KBS 63</strain>
    </source>
</reference>
<dbReference type="PROSITE" id="PS01278">
    <property type="entry name" value="MTTASE_RADICAL"/>
    <property type="match status" value="1"/>
</dbReference>
<sequence>MPRTTYFVRGKGSDLSVHLINPSDNSFGTAVITPRWLFVLAAATPEVAGDPILVDESIEQVNPETIKPGDIVGVSVHTGNALRGYAVGRMARARGAWVVYGGIHATLFPEECLEIGEAHAVVKGDGDIAWGNVVRDCIAAGSPSMGLAESTRIYEGGRIQGNEFLAGRWDLMNRDHYMWASVQTIRGCPKHCSFCSVWRTDGQQPRQRKFQSVIDEIVNLRRIGFRFIALADDNFYPVTLTDLRLAREQNNEARIAELTAIRNERFELMDELSKLPKDMVFFTQITMEAGEDTEYLDAMKRANIKGALVGVEAVTPEGLKAVFKDWNYSGDALAKQLQTFKQHGVHVLGSFIFGLPTDKPATFDATVAMALKAGVTFAQFVMMTPFPGTVDFGRWEKEQAKNPTVIDGVPITRYWLIPTESRPKMFTPHPTMSSGEISERTQKVWDKFYDWPAIWERSACTPNLKARVAFMFLSKLYRQMYAGTGISTDSARKKKSKAWARWTAAQCHKLFVAKPMPELGFPDWTRRVPTQRSAPALISIGKM</sequence>
<dbReference type="eggNOG" id="COG1032">
    <property type="taxonomic scope" value="Bacteria"/>
</dbReference>
<evidence type="ECO:0000313" key="10">
    <source>
        <dbReference type="EMBL" id="AFL90291.1"/>
    </source>
</evidence>
<dbReference type="InterPro" id="IPR034466">
    <property type="entry name" value="Methyltransferase_Class_B"/>
</dbReference>
<evidence type="ECO:0000256" key="7">
    <source>
        <dbReference type="ARBA" id="ARBA00023004"/>
    </source>
</evidence>
<feature type="domain" description="Radical SAM core" evidence="9">
    <location>
        <begin position="174"/>
        <end position="427"/>
    </location>
</feature>
<protein>
    <submittedName>
        <fullName evidence="10">Fe-S oxidoreductase</fullName>
    </submittedName>
</protein>
<dbReference type="InterPro" id="IPR020612">
    <property type="entry name" value="Methylthiotransferase_CS"/>
</dbReference>
<keyword evidence="6" id="KW-0479">Metal-binding</keyword>